<dbReference type="EMBL" id="JACSQA010000004">
    <property type="protein sequence ID" value="MBD8025919.1"/>
    <property type="molecule type" value="Genomic_DNA"/>
</dbReference>
<organism evidence="1 2">
    <name type="scientific">Ureibacillus galli</name>
    <dbReference type="NCBI Taxonomy" id="2762222"/>
    <lineage>
        <taxon>Bacteria</taxon>
        <taxon>Bacillati</taxon>
        <taxon>Bacillota</taxon>
        <taxon>Bacilli</taxon>
        <taxon>Bacillales</taxon>
        <taxon>Caryophanaceae</taxon>
        <taxon>Ureibacillus</taxon>
    </lineage>
</organism>
<keyword evidence="2" id="KW-1185">Reference proteome</keyword>
<dbReference type="Proteomes" id="UP000640930">
    <property type="component" value="Unassembled WGS sequence"/>
</dbReference>
<accession>A0ABR8X9B6</accession>
<comment type="caution">
    <text evidence="1">The sequence shown here is derived from an EMBL/GenBank/DDBJ whole genome shotgun (WGS) entry which is preliminary data.</text>
</comment>
<reference evidence="1 2" key="1">
    <citation type="submission" date="2020-08" db="EMBL/GenBank/DDBJ databases">
        <title>A Genomic Blueprint of the Chicken Gut Microbiome.</title>
        <authorList>
            <person name="Gilroy R."/>
            <person name="Ravi A."/>
            <person name="Getino M."/>
            <person name="Pursley I."/>
            <person name="Horton D.L."/>
            <person name="Alikhan N.-F."/>
            <person name="Baker D."/>
            <person name="Gharbi K."/>
            <person name="Hall N."/>
            <person name="Watson M."/>
            <person name="Adriaenssens E.M."/>
            <person name="Foster-Nyarko E."/>
            <person name="Jarju S."/>
            <person name="Secka A."/>
            <person name="Antonio M."/>
            <person name="Oren A."/>
            <person name="Chaudhuri R."/>
            <person name="La Ragione R.M."/>
            <person name="Hildebrand F."/>
            <person name="Pallen M.J."/>
        </authorList>
    </citation>
    <scope>NUCLEOTIDE SEQUENCE [LARGE SCALE GENOMIC DNA]</scope>
    <source>
        <strain evidence="1 2">Re31</strain>
    </source>
</reference>
<dbReference type="RefSeq" id="WP_191706443.1">
    <property type="nucleotide sequence ID" value="NZ_JACSQA010000004.1"/>
</dbReference>
<proteinExistence type="predicted"/>
<evidence type="ECO:0000313" key="1">
    <source>
        <dbReference type="EMBL" id="MBD8025919.1"/>
    </source>
</evidence>
<sequence length="599" mass="71579">MEIRDLIDLENDTNFQQLNQQVNSFNTLKILKLENHEIRHSNILAWLLNPKENHNLSDYFLRKVMEHLLLMDENSGNIQFQKVGDILNHSLVDSHVYREVKTDKNRYIDLLIVNQQLKTVFIIENKFYSSESVNQLNDYLEFTRRTFGNFTIIPIYLTLNGEEPSNSNYFILTYEKIEVILHTILMLYKDRLNNNVYQFIVDYNQILKEKFYPNQDQIVQAIDIYRNHKQTINVLFEETVSLHKQLQFESGFYFEFMMKYKNTIQYIYKHGQNILSYSFDEFINQQFDKEVLYRSQPTSPHLLPPEWEGISYVHMKDPNYWLGKGLVVWFEQAKDSRLSIIAEMGPIEYTERRSLLEKLEQFGISIKESSKLEKARYTRFFTQKIDINKWDDMAELTQGMLDLYNSSEFKQVRNQVATILNNDEVEVVEPKTSVEKQTAQDIKVKVQRAFRKWMVLMNIPETDYRASTKYLSFIMPLFDSFKERLGETREKWWWYNGPFLFWFNINEDSIYFTLEVGPIEANQRVVLMEQMKEQGIVFSKKGLSPEAKFNRIFSQSVAIKGLGESELLQVFQTLYNHHELQETLNKIQHIYNEFYSNFE</sequence>
<protein>
    <submittedName>
        <fullName evidence="1">PD-(D/E)XK nuclease family protein</fullName>
    </submittedName>
</protein>
<dbReference type="InterPro" id="IPR029470">
    <property type="entry name" value="PDDEXK_4"/>
</dbReference>
<dbReference type="Pfam" id="PF14281">
    <property type="entry name" value="PDDEXK_4"/>
    <property type="match status" value="1"/>
</dbReference>
<gene>
    <name evidence="1" type="ORF">H9636_04525</name>
</gene>
<name>A0ABR8X9B6_9BACL</name>
<evidence type="ECO:0000313" key="2">
    <source>
        <dbReference type="Proteomes" id="UP000640930"/>
    </source>
</evidence>